<dbReference type="InterPro" id="IPR036322">
    <property type="entry name" value="WD40_repeat_dom_sf"/>
</dbReference>
<dbReference type="PROSITE" id="PS51782">
    <property type="entry name" value="LYSM"/>
    <property type="match status" value="1"/>
</dbReference>
<dbReference type="OrthoDB" id="190105at2759"/>
<sequence length="1717" mass="191239">MRRRNEAPRMEIAVDTTVLERSRAKRTKFADRQAAVLAGVGATAMELRRRLFNRRHLKYGGKPGDLPLVQEAKSESLNIRLAIIDQEARSRALDSEFQSHTKLEQSFRRLQDTLQTSATDVRGKQAKLKELEQRLRLLQTTTHDPLTPIQAIEAATKVAFELNEHKAAYLPTFICRVCARVCATDALLRLHEPYCKGLVFREDAFDVTAYKRCHLCYRYVLPAAVDDHAQACTAAMDRKQRLLQRPEYDVAGCVPEPPTQLRVVAVTSHSIELAWAAPVFTGGLGVFEYELRVSKVVQEKFQRLQHRQHEHTLVALPPVQTSRWVDRVPLAACCIVVQGLSAKTTYGDIAIRAKTENGFGGYSMPIDLVTTLEPTPPSVPLFFTLGLVTMTSITLSWMSPMDLGGGVVDEFVILYTTLVQVHVDGADALDMSQSEEREFTLKYALPMVEWSPHEAYATNNMLYSYTIEALQPGKLYSNLRVYAVTSDGLCSPETLALEPVRTLVAGKEFKLIAELQEAINSRATYIDSSFYNGFPQRYERLYYLRLLAKTIKAHHPALADRVDAMLPLDGDSDSDSDSEADEDTPPSTPAMPVVEEERPKTAAEMVADAAAKRLETQKTRRKQFQYRLHQLRHHLDVLAHNIDWADDRTTVLLSLIAAAEQRILDKQAELERAKAFRGPSMDSIVMHGGLQHFKTKELVQALEEELDIEHFYISDTKEELRHIEDQKNADIRSLASKQAQLSARQVALEKFETDCELDAFVAERGAKVLLRLQSQSLAYVFDNWTRFVTQRKASRAVVAKVVARLEQSLLRPAWRSWIVFWEFEANKQVAPDGVVSLGGLGLKAVHVNRVLMQQDCYAALHACRDVASNLVDAGRTNDERAAKARNVFEKERKKLAQAASIPQSISTLWTQGATQLDIGDYEPALFTYEKLVDALPNDADRFNQTQLANALNHIGRVAFLLKRYEKAMIAFERAVGICDRIGDPKETAFAMRGLADCHLVSRGFKPALQLYMKACSAAEDVSDVPTQIAAHHGIAACYRAWDDTLLANEAATKARALERCIDDKVDHIEHALDALKAKLITVSAKVAATFQLERVGAIVPKLRAERLQCKITILEEEKVLSALTSLVESKAALLAQGRDDLKRSEVSDAEYVDSSVFLGVSTRYAIKDFTEKLRIFMDRLRVAKAAIENEQTNASTRITNERERIQECEDELVIETGDLMRRVRGKDVFRCFRFNAVNAIFKDVLGHASGGVSTCVASVGPTLFVYDLHTGVCMGQGVGDANTDPNAPVHLGGIEGHLKMIMCVYALNDYVYTGSMDCSLIVWKLIDGMRPSFVHRFDEFDAAVMSVTATLQFICAGTADCTLYVYDATSFARIAVVPSAHYRTITFLVMDATLLASGGADNEIRLWHFSLKTAAEKRYTKLARLRPERDGHEWVRGHVDPVSCVQIADNEIVSGDRGGRIVLWDSVKGSIRREIRKAHEAAITCLAFDTLRVISGDASGKISISDVISGLVLQTLLGHTARVLDVQVDRTMLLSCSEDGSLRQWTFQSRDGSASRGHRYHILGAGETLRSLSLQYHTSVNDLRRWNNIVDVTKMYLGQQLLVQTTVVETKVVEPVSVVFGKLALEETSFLLSNRNGKASLDDRIRETTDRFERVLKTGDASNPVAEESDDDVKSADNGDGDDDDDDDDDDNGSEGQVDDDVDGGDAPEDSEPGDEA</sequence>
<evidence type="ECO:0000313" key="8">
    <source>
        <dbReference type="EMBL" id="EQC34812.1"/>
    </source>
</evidence>
<feature type="compositionally biased region" description="Acidic residues" evidence="6">
    <location>
        <begin position="1679"/>
        <end position="1717"/>
    </location>
</feature>
<evidence type="ECO:0000256" key="1">
    <source>
        <dbReference type="ARBA" id="ARBA00022574"/>
    </source>
</evidence>
<dbReference type="SMART" id="SM00257">
    <property type="entry name" value="LysM"/>
    <property type="match status" value="1"/>
</dbReference>
<dbReference type="SUPFAM" id="SSF54106">
    <property type="entry name" value="LysM domain"/>
    <property type="match status" value="1"/>
</dbReference>
<dbReference type="SMART" id="SM00060">
    <property type="entry name" value="FN3"/>
    <property type="match status" value="2"/>
</dbReference>
<dbReference type="SMART" id="SM00320">
    <property type="entry name" value="WD40"/>
    <property type="match status" value="6"/>
</dbReference>
<dbReference type="InterPro" id="IPR036779">
    <property type="entry name" value="LysM_dom_sf"/>
</dbReference>
<dbReference type="VEuPathDB" id="FungiDB:SDRG_07617"/>
<dbReference type="PROSITE" id="PS50082">
    <property type="entry name" value="WD_REPEATS_2"/>
    <property type="match status" value="3"/>
</dbReference>
<keyword evidence="2" id="KW-0677">Repeat</keyword>
<feature type="region of interest" description="Disordered" evidence="6">
    <location>
        <begin position="1655"/>
        <end position="1717"/>
    </location>
</feature>
<dbReference type="InterPro" id="IPR013783">
    <property type="entry name" value="Ig-like_fold"/>
</dbReference>
<dbReference type="CDD" id="cd00118">
    <property type="entry name" value="LysM"/>
    <property type="match status" value="1"/>
</dbReference>
<gene>
    <name evidence="8" type="ORF">SDRG_07617</name>
</gene>
<dbReference type="InterPro" id="IPR019734">
    <property type="entry name" value="TPR_rpt"/>
</dbReference>
<dbReference type="OMA" id="WDPPIFT"/>
<dbReference type="SMART" id="SM00028">
    <property type="entry name" value="TPR"/>
    <property type="match status" value="3"/>
</dbReference>
<keyword evidence="4" id="KW-0802">TPR repeat</keyword>
<dbReference type="Gene3D" id="1.25.40.10">
    <property type="entry name" value="Tetratricopeptide repeat domain"/>
    <property type="match status" value="1"/>
</dbReference>
<evidence type="ECO:0000256" key="2">
    <source>
        <dbReference type="ARBA" id="ARBA00022737"/>
    </source>
</evidence>
<dbReference type="InParanoid" id="T0RWR9"/>
<evidence type="ECO:0000313" key="9">
    <source>
        <dbReference type="Proteomes" id="UP000030762"/>
    </source>
</evidence>
<dbReference type="Pfam" id="PF00400">
    <property type="entry name" value="WD40"/>
    <property type="match status" value="2"/>
</dbReference>
<dbReference type="PROSITE" id="PS50005">
    <property type="entry name" value="TPR"/>
    <property type="match status" value="1"/>
</dbReference>
<feature type="domain" description="LysM" evidence="7">
    <location>
        <begin position="1559"/>
        <end position="1603"/>
    </location>
</feature>
<dbReference type="RefSeq" id="XP_008611684.1">
    <property type="nucleotide sequence ID" value="XM_008613462.1"/>
</dbReference>
<dbReference type="GeneID" id="19948344"/>
<dbReference type="InterPro" id="IPR036116">
    <property type="entry name" value="FN3_sf"/>
</dbReference>
<dbReference type="Pfam" id="PF01476">
    <property type="entry name" value="LysM"/>
    <property type="match status" value="1"/>
</dbReference>
<feature type="repeat" description="WD" evidence="3">
    <location>
        <begin position="1378"/>
        <end position="1417"/>
    </location>
</feature>
<feature type="repeat" description="WD" evidence="3">
    <location>
        <begin position="1516"/>
        <end position="1555"/>
    </location>
</feature>
<organism evidence="8 9">
    <name type="scientific">Saprolegnia diclina (strain VS20)</name>
    <dbReference type="NCBI Taxonomy" id="1156394"/>
    <lineage>
        <taxon>Eukaryota</taxon>
        <taxon>Sar</taxon>
        <taxon>Stramenopiles</taxon>
        <taxon>Oomycota</taxon>
        <taxon>Saprolegniomycetes</taxon>
        <taxon>Saprolegniales</taxon>
        <taxon>Saprolegniaceae</taxon>
        <taxon>Saprolegnia</taxon>
    </lineage>
</organism>
<reference evidence="8 9" key="1">
    <citation type="submission" date="2012-04" db="EMBL/GenBank/DDBJ databases">
        <title>The Genome Sequence of Saprolegnia declina VS20.</title>
        <authorList>
            <consortium name="The Broad Institute Genome Sequencing Platform"/>
            <person name="Russ C."/>
            <person name="Nusbaum C."/>
            <person name="Tyler B."/>
            <person name="van West P."/>
            <person name="Dieguez-Uribeondo J."/>
            <person name="de Bruijn I."/>
            <person name="Tripathy S."/>
            <person name="Jiang R."/>
            <person name="Young S.K."/>
            <person name="Zeng Q."/>
            <person name="Gargeya S."/>
            <person name="Fitzgerald M."/>
            <person name="Haas B."/>
            <person name="Abouelleil A."/>
            <person name="Alvarado L."/>
            <person name="Arachchi H.M."/>
            <person name="Berlin A."/>
            <person name="Chapman S.B."/>
            <person name="Goldberg J."/>
            <person name="Griggs A."/>
            <person name="Gujja S."/>
            <person name="Hansen M."/>
            <person name="Howarth C."/>
            <person name="Imamovic A."/>
            <person name="Larimer J."/>
            <person name="McCowen C."/>
            <person name="Montmayeur A."/>
            <person name="Murphy C."/>
            <person name="Neiman D."/>
            <person name="Pearson M."/>
            <person name="Priest M."/>
            <person name="Roberts A."/>
            <person name="Saif S."/>
            <person name="Shea T."/>
            <person name="Sisk P."/>
            <person name="Sykes S."/>
            <person name="Wortman J."/>
            <person name="Nusbaum C."/>
            <person name="Birren B."/>
        </authorList>
    </citation>
    <scope>NUCLEOTIDE SEQUENCE [LARGE SCALE GENOMIC DNA]</scope>
    <source>
        <strain evidence="8 9">VS20</strain>
    </source>
</reference>
<dbReference type="Gene3D" id="3.10.350.10">
    <property type="entry name" value="LysM domain"/>
    <property type="match status" value="1"/>
</dbReference>
<accession>T0RWR9</accession>
<feature type="repeat" description="WD" evidence="3">
    <location>
        <begin position="1435"/>
        <end position="1465"/>
    </location>
</feature>
<feature type="repeat" description="TPR" evidence="4">
    <location>
        <begin position="905"/>
        <end position="938"/>
    </location>
</feature>
<dbReference type="InterPro" id="IPR003961">
    <property type="entry name" value="FN3_dom"/>
</dbReference>
<feature type="compositionally biased region" description="Acidic residues" evidence="6">
    <location>
        <begin position="570"/>
        <end position="584"/>
    </location>
</feature>
<evidence type="ECO:0000259" key="7">
    <source>
        <dbReference type="PROSITE" id="PS51782"/>
    </source>
</evidence>
<dbReference type="PANTHER" id="PTHR22847:SF637">
    <property type="entry name" value="WD REPEAT DOMAIN 5B"/>
    <property type="match status" value="1"/>
</dbReference>
<dbReference type="SUPFAM" id="SSF50978">
    <property type="entry name" value="WD40 repeat-like"/>
    <property type="match status" value="1"/>
</dbReference>
<dbReference type="eggNOG" id="KOG0281">
    <property type="taxonomic scope" value="Eukaryota"/>
</dbReference>
<dbReference type="Gene3D" id="2.60.40.10">
    <property type="entry name" value="Immunoglobulins"/>
    <property type="match status" value="2"/>
</dbReference>
<dbReference type="GO" id="GO:1990234">
    <property type="term" value="C:transferase complex"/>
    <property type="evidence" value="ECO:0007669"/>
    <property type="project" value="UniProtKB-ARBA"/>
</dbReference>
<evidence type="ECO:0000256" key="5">
    <source>
        <dbReference type="SAM" id="Coils"/>
    </source>
</evidence>
<evidence type="ECO:0000256" key="6">
    <source>
        <dbReference type="SAM" id="MobiDB-lite"/>
    </source>
</evidence>
<feature type="coiled-coil region" evidence="5">
    <location>
        <begin position="114"/>
        <end position="141"/>
    </location>
</feature>
<keyword evidence="1 3" id="KW-0853">WD repeat</keyword>
<dbReference type="PANTHER" id="PTHR22847">
    <property type="entry name" value="WD40 REPEAT PROTEIN"/>
    <property type="match status" value="1"/>
</dbReference>
<evidence type="ECO:0000256" key="4">
    <source>
        <dbReference type="PROSITE-ProRule" id="PRU00339"/>
    </source>
</evidence>
<dbReference type="InterPro" id="IPR015943">
    <property type="entry name" value="WD40/YVTN_repeat-like_dom_sf"/>
</dbReference>
<proteinExistence type="predicted"/>
<dbReference type="SUPFAM" id="SSF48452">
    <property type="entry name" value="TPR-like"/>
    <property type="match status" value="1"/>
</dbReference>
<keyword evidence="9" id="KW-1185">Reference proteome</keyword>
<dbReference type="InterPro" id="IPR011990">
    <property type="entry name" value="TPR-like_helical_dom_sf"/>
</dbReference>
<dbReference type="Proteomes" id="UP000030762">
    <property type="component" value="Unassembled WGS sequence"/>
</dbReference>
<name>T0RWR9_SAPDV</name>
<dbReference type="InterPro" id="IPR001680">
    <property type="entry name" value="WD40_rpt"/>
</dbReference>
<dbReference type="STRING" id="1156394.T0RWR9"/>
<dbReference type="CDD" id="cd00063">
    <property type="entry name" value="FN3"/>
    <property type="match status" value="2"/>
</dbReference>
<protein>
    <recommendedName>
        <fullName evidence="7">LysM domain-containing protein</fullName>
    </recommendedName>
</protein>
<dbReference type="EMBL" id="JH767153">
    <property type="protein sequence ID" value="EQC34812.1"/>
    <property type="molecule type" value="Genomic_DNA"/>
</dbReference>
<dbReference type="InterPro" id="IPR018392">
    <property type="entry name" value="LysM"/>
</dbReference>
<keyword evidence="5" id="KW-0175">Coiled coil</keyword>
<dbReference type="Gene3D" id="2.130.10.10">
    <property type="entry name" value="YVTN repeat-like/Quinoprotein amine dehydrogenase"/>
    <property type="match status" value="2"/>
</dbReference>
<feature type="region of interest" description="Disordered" evidence="6">
    <location>
        <begin position="566"/>
        <end position="598"/>
    </location>
</feature>
<dbReference type="Pfam" id="PF13424">
    <property type="entry name" value="TPR_12"/>
    <property type="match status" value="1"/>
</dbReference>
<evidence type="ECO:0000256" key="3">
    <source>
        <dbReference type="PROSITE-ProRule" id="PRU00221"/>
    </source>
</evidence>
<dbReference type="SUPFAM" id="SSF49265">
    <property type="entry name" value="Fibronectin type III"/>
    <property type="match status" value="1"/>
</dbReference>